<reference evidence="3 4" key="1">
    <citation type="journal article" date="2010" name="Stand. Genomic Sci.">
        <title>Complete genome sequence of Arcanobacterium haemolyticum type strain (11018).</title>
        <authorList>
            <person name="Yasawong M."/>
            <person name="Teshima H."/>
            <person name="Lapidus A."/>
            <person name="Nolan M."/>
            <person name="Lucas S."/>
            <person name="Glavina Del Rio T."/>
            <person name="Tice H."/>
            <person name="Cheng J."/>
            <person name="Bruce D."/>
            <person name="Detter C."/>
            <person name="Tapia R."/>
            <person name="Han C."/>
            <person name="Goodwin L."/>
            <person name="Pitluck S."/>
            <person name="Liolios K."/>
            <person name="Ivanova N."/>
            <person name="Mavromatis K."/>
            <person name="Mikhailova N."/>
            <person name="Pati A."/>
            <person name="Chen A."/>
            <person name="Palaniappan K."/>
            <person name="Land M."/>
            <person name="Hauser L."/>
            <person name="Chang Y."/>
            <person name="Jeffries C."/>
            <person name="Rohde M."/>
            <person name="Sikorski J."/>
            <person name="Pukall R."/>
            <person name="Goker M."/>
            <person name="Woyke T."/>
            <person name="Bristow J."/>
            <person name="Eisen J."/>
            <person name="Markowitz V."/>
            <person name="Hugenholtz P."/>
            <person name="Kyrpides N."/>
            <person name="Klenk H."/>
        </authorList>
    </citation>
    <scope>NUCLEOTIDE SEQUENCE [LARGE SCALE GENOMIC DNA]</scope>
    <source>
        <strain evidence="4">ATCC 9345 / DSM 20595 / CCUG 17215 / LMG 16163 / NBRC 15585 / NCTC 8452 / 11018</strain>
    </source>
</reference>
<dbReference type="AlphaFoldDB" id="D7BMZ1"/>
<proteinExistence type="predicted"/>
<dbReference type="EMBL" id="CP002045">
    <property type="protein sequence ID" value="ADH92290.1"/>
    <property type="molecule type" value="Genomic_DNA"/>
</dbReference>
<keyword evidence="2" id="KW-0472">Membrane</keyword>
<dbReference type="STRING" id="644284.Arch_0548"/>
<dbReference type="RefSeq" id="WP_013169788.1">
    <property type="nucleotide sequence ID" value="NC_014218.1"/>
</dbReference>
<evidence type="ECO:0000256" key="2">
    <source>
        <dbReference type="SAM" id="Phobius"/>
    </source>
</evidence>
<protein>
    <recommendedName>
        <fullName evidence="5">Transmembrane protein</fullName>
    </recommendedName>
</protein>
<feature type="transmembrane region" description="Helical" evidence="2">
    <location>
        <begin position="15"/>
        <end position="35"/>
    </location>
</feature>
<sequence length="133" mass="14587">MDELIEYLSLTPVEAAGVVIGTIVMYALFGIILHMWGSRLRASNSPITMAVAALMGAIAARSTLGPNPTMLAGIIALATLLIMERLFGRIRQATKHIHFHQPHESKATPQSRTPSDEASARRRRQISLSRRSK</sequence>
<dbReference type="HOGENOM" id="CLU_1902328_0_0_11"/>
<evidence type="ECO:0008006" key="5">
    <source>
        <dbReference type="Google" id="ProtNLM"/>
    </source>
</evidence>
<keyword evidence="2" id="KW-0812">Transmembrane</keyword>
<dbReference type="Proteomes" id="UP000000376">
    <property type="component" value="Chromosome"/>
</dbReference>
<dbReference type="eggNOG" id="COG2323">
    <property type="taxonomic scope" value="Bacteria"/>
</dbReference>
<feature type="transmembrane region" description="Helical" evidence="2">
    <location>
        <begin position="70"/>
        <end position="87"/>
    </location>
</feature>
<gene>
    <name evidence="3" type="ordered locus">Arch_0548</name>
</gene>
<accession>D7BMZ1</accession>
<evidence type="ECO:0000256" key="1">
    <source>
        <dbReference type="SAM" id="MobiDB-lite"/>
    </source>
</evidence>
<name>D7BMZ1_ARCHD</name>
<organism evidence="3 4">
    <name type="scientific">Arcanobacterium haemolyticum (strain ATCC 9345 / DSM 20595 / CCM 5947 / CCUG 17215 / LMG 16163 / NBRC 15585 / NCTC 8452 / 11018)</name>
    <dbReference type="NCBI Taxonomy" id="644284"/>
    <lineage>
        <taxon>Bacteria</taxon>
        <taxon>Bacillati</taxon>
        <taxon>Actinomycetota</taxon>
        <taxon>Actinomycetes</taxon>
        <taxon>Actinomycetales</taxon>
        <taxon>Actinomycetaceae</taxon>
        <taxon>Arcanobacterium</taxon>
    </lineage>
</organism>
<evidence type="ECO:0000313" key="4">
    <source>
        <dbReference type="Proteomes" id="UP000000376"/>
    </source>
</evidence>
<dbReference type="OrthoDB" id="3266405at2"/>
<feature type="transmembrane region" description="Helical" evidence="2">
    <location>
        <begin position="47"/>
        <end position="64"/>
    </location>
</feature>
<keyword evidence="2" id="KW-1133">Transmembrane helix</keyword>
<feature type="compositionally biased region" description="Basic residues" evidence="1">
    <location>
        <begin position="121"/>
        <end position="133"/>
    </location>
</feature>
<evidence type="ECO:0000313" key="3">
    <source>
        <dbReference type="EMBL" id="ADH92290.1"/>
    </source>
</evidence>
<feature type="region of interest" description="Disordered" evidence="1">
    <location>
        <begin position="98"/>
        <end position="133"/>
    </location>
</feature>
<dbReference type="KEGG" id="ahe:Arch_0548"/>
<keyword evidence="4" id="KW-1185">Reference proteome</keyword>